<feature type="transmembrane region" description="Helical" evidence="1">
    <location>
        <begin position="43"/>
        <end position="64"/>
    </location>
</feature>
<evidence type="ECO:0000313" key="2">
    <source>
        <dbReference type="EMBL" id="GAA4005733.1"/>
    </source>
</evidence>
<protein>
    <submittedName>
        <fullName evidence="2">Uncharacterized protein</fullName>
    </submittedName>
</protein>
<proteinExistence type="predicted"/>
<organism evidence="2 3">
    <name type="scientific">Allokutzneria multivorans</name>
    <dbReference type="NCBI Taxonomy" id="1142134"/>
    <lineage>
        <taxon>Bacteria</taxon>
        <taxon>Bacillati</taxon>
        <taxon>Actinomycetota</taxon>
        <taxon>Actinomycetes</taxon>
        <taxon>Pseudonocardiales</taxon>
        <taxon>Pseudonocardiaceae</taxon>
        <taxon>Allokutzneria</taxon>
    </lineage>
</organism>
<sequence>MPGLLFHQLTVVTCPHAGPLTVTVPGQVRVRVSGQTVATADVVSAFTVCPLLIAPCTTVVWANFSTRVKASGKPVVLYEAALGPGNGMTNGVPPAPPTVMAIQSRVRGL</sequence>
<name>A0ABP7S2G4_9PSEU</name>
<accession>A0ABP7S2G4</accession>
<keyword evidence="1" id="KW-0472">Membrane</keyword>
<evidence type="ECO:0000256" key="1">
    <source>
        <dbReference type="SAM" id="Phobius"/>
    </source>
</evidence>
<reference evidence="3" key="1">
    <citation type="journal article" date="2019" name="Int. J. Syst. Evol. Microbiol.">
        <title>The Global Catalogue of Microorganisms (GCM) 10K type strain sequencing project: providing services to taxonomists for standard genome sequencing and annotation.</title>
        <authorList>
            <consortium name="The Broad Institute Genomics Platform"/>
            <consortium name="The Broad Institute Genome Sequencing Center for Infectious Disease"/>
            <person name="Wu L."/>
            <person name="Ma J."/>
        </authorList>
    </citation>
    <scope>NUCLEOTIDE SEQUENCE [LARGE SCALE GENOMIC DNA]</scope>
    <source>
        <strain evidence="3">JCM 17342</strain>
    </source>
</reference>
<keyword evidence="1" id="KW-1133">Transmembrane helix</keyword>
<keyword evidence="3" id="KW-1185">Reference proteome</keyword>
<gene>
    <name evidence="2" type="ORF">GCM10022247_29220</name>
</gene>
<evidence type="ECO:0000313" key="3">
    <source>
        <dbReference type="Proteomes" id="UP001501747"/>
    </source>
</evidence>
<dbReference type="RefSeq" id="WP_344874874.1">
    <property type="nucleotide sequence ID" value="NZ_BAABAL010000008.1"/>
</dbReference>
<comment type="caution">
    <text evidence="2">The sequence shown here is derived from an EMBL/GenBank/DDBJ whole genome shotgun (WGS) entry which is preliminary data.</text>
</comment>
<dbReference type="EMBL" id="BAABAL010000008">
    <property type="protein sequence ID" value="GAA4005733.1"/>
    <property type="molecule type" value="Genomic_DNA"/>
</dbReference>
<keyword evidence="1" id="KW-0812">Transmembrane</keyword>
<dbReference type="Proteomes" id="UP001501747">
    <property type="component" value="Unassembled WGS sequence"/>
</dbReference>